<dbReference type="EMBL" id="CP018866">
    <property type="protein sequence ID" value="AST90283.1"/>
    <property type="molecule type" value="Genomic_DNA"/>
</dbReference>
<accession>A0A223KLT0</accession>
<feature type="region of interest" description="Disordered" evidence="1">
    <location>
        <begin position="1"/>
        <end position="29"/>
    </location>
</feature>
<evidence type="ECO:0000313" key="3">
    <source>
        <dbReference type="Proteomes" id="UP000215224"/>
    </source>
</evidence>
<protein>
    <submittedName>
        <fullName evidence="2">Uncharacterized protein</fullName>
    </submittedName>
</protein>
<dbReference type="Proteomes" id="UP000215224">
    <property type="component" value="Chromosome"/>
</dbReference>
<keyword evidence="3" id="KW-1185">Reference proteome</keyword>
<organism evidence="2 3">
    <name type="scientific">Sutcliffiella cohnii</name>
    <dbReference type="NCBI Taxonomy" id="33932"/>
    <lineage>
        <taxon>Bacteria</taxon>
        <taxon>Bacillati</taxon>
        <taxon>Bacillota</taxon>
        <taxon>Bacilli</taxon>
        <taxon>Bacillales</taxon>
        <taxon>Bacillaceae</taxon>
        <taxon>Sutcliffiella</taxon>
    </lineage>
</organism>
<evidence type="ECO:0000256" key="1">
    <source>
        <dbReference type="SAM" id="MobiDB-lite"/>
    </source>
</evidence>
<evidence type="ECO:0000313" key="2">
    <source>
        <dbReference type="EMBL" id="AST90283.1"/>
    </source>
</evidence>
<name>A0A223KLT0_9BACI</name>
<gene>
    <name evidence="2" type="ORF">BC6307_02770</name>
</gene>
<proteinExistence type="predicted"/>
<dbReference type="KEGG" id="bcoh:BC6307_02770"/>
<reference evidence="2 3" key="1">
    <citation type="submission" date="2016-12" db="EMBL/GenBank/DDBJ databases">
        <title>The whole genome sequencing and assembly of Bacillus cohnii DSM 6307T strain.</title>
        <authorList>
            <person name="Lee Y.-J."/>
            <person name="Yi H."/>
            <person name="Bahn Y.-S."/>
            <person name="Kim J.F."/>
            <person name="Lee D.-W."/>
        </authorList>
    </citation>
    <scope>NUCLEOTIDE SEQUENCE [LARGE SCALE GENOMIC DNA]</scope>
    <source>
        <strain evidence="2 3">DSM 6307</strain>
    </source>
</reference>
<sequence length="68" mass="7726">MKFEPDQAAAARQSEKRKGLAQRRQAQGKPARRLLFDLLDGLTCDLEPLVPAARQSEKRRRLVLARQA</sequence>
<dbReference type="AlphaFoldDB" id="A0A223KLT0"/>